<protein>
    <recommendedName>
        <fullName evidence="2">CCHC-type domain-containing protein</fullName>
    </recommendedName>
</protein>
<dbReference type="CDD" id="cd00303">
    <property type="entry name" value="retropepsin_like"/>
    <property type="match status" value="1"/>
</dbReference>
<dbReference type="SUPFAM" id="SSF50630">
    <property type="entry name" value="Acid proteases"/>
    <property type="match status" value="1"/>
</dbReference>
<dbReference type="InterPro" id="IPR005162">
    <property type="entry name" value="Retrotrans_gag_dom"/>
</dbReference>
<dbReference type="GO" id="GO:0004190">
    <property type="term" value="F:aspartic-type endopeptidase activity"/>
    <property type="evidence" value="ECO:0007669"/>
    <property type="project" value="InterPro"/>
</dbReference>
<feature type="region of interest" description="Disordered" evidence="1">
    <location>
        <begin position="208"/>
        <end position="248"/>
    </location>
</feature>
<dbReference type="Gene3D" id="2.40.70.10">
    <property type="entry name" value="Acid Proteases"/>
    <property type="match status" value="1"/>
</dbReference>
<dbReference type="InterPro" id="IPR021109">
    <property type="entry name" value="Peptidase_aspartic_dom_sf"/>
</dbReference>
<dbReference type="GO" id="GO:0008270">
    <property type="term" value="F:zinc ion binding"/>
    <property type="evidence" value="ECO:0007669"/>
    <property type="project" value="InterPro"/>
</dbReference>
<dbReference type="PANTHER" id="PTHR33223">
    <property type="entry name" value="CCHC-TYPE DOMAIN-CONTAINING PROTEIN"/>
    <property type="match status" value="1"/>
</dbReference>
<dbReference type="SUPFAM" id="SSF57756">
    <property type="entry name" value="Retrovirus zinc finger-like domains"/>
    <property type="match status" value="1"/>
</dbReference>
<name>A0A6J8ER47_MYTCO</name>
<dbReference type="EMBL" id="CACVKT020009585">
    <property type="protein sequence ID" value="CAC5422383.1"/>
    <property type="molecule type" value="Genomic_DNA"/>
</dbReference>
<feature type="compositionally biased region" description="Polar residues" evidence="1">
    <location>
        <begin position="230"/>
        <end position="248"/>
    </location>
</feature>
<dbReference type="GO" id="GO:0003676">
    <property type="term" value="F:nucleic acid binding"/>
    <property type="evidence" value="ECO:0007669"/>
    <property type="project" value="InterPro"/>
</dbReference>
<dbReference type="OrthoDB" id="6123064at2759"/>
<evidence type="ECO:0000256" key="1">
    <source>
        <dbReference type="SAM" id="MobiDB-lite"/>
    </source>
</evidence>
<evidence type="ECO:0000313" key="4">
    <source>
        <dbReference type="Proteomes" id="UP000507470"/>
    </source>
</evidence>
<dbReference type="InterPro" id="IPR001969">
    <property type="entry name" value="Aspartic_peptidase_AS"/>
</dbReference>
<dbReference type="Proteomes" id="UP000507470">
    <property type="component" value="Unassembled WGS sequence"/>
</dbReference>
<dbReference type="AlphaFoldDB" id="A0A6J8ER47"/>
<dbReference type="SMART" id="SM00343">
    <property type="entry name" value="ZnF_C2HC"/>
    <property type="match status" value="2"/>
</dbReference>
<dbReference type="Pfam" id="PF03732">
    <property type="entry name" value="Retrotrans_gag"/>
    <property type="match status" value="1"/>
</dbReference>
<proteinExistence type="predicted"/>
<dbReference type="Gene3D" id="4.10.60.10">
    <property type="entry name" value="Zinc finger, CCHC-type"/>
    <property type="match status" value="1"/>
</dbReference>
<sequence>MEKLANCRKFGGYPHENAALFIAEFESYATLHNISPLDDNRIIAALHLHLTGPALTWFNSLSSENKASWEAIVHLFNDKYVDLDWQNPTVMLDSEIFENMSLSSGQSIDDFYCQLVEKANTLKKPDHEILVKFIKGLPEQLAFFVRAGNHRDSPSALAAAKMGEAYGYRKAELQVAAASKQAKPSDKRDSEFASLQSQIDTLTKAVQNLTASKTDESTKPNRRTDRFAYSRQQATTPSGNQQSSAGNLPLPQATNNLCFNCSSPNHIKRYCNWNGQGVSSSDITCQLCDQNGHSAVNCKTFGKLNSPGGHQARSFGRTDIGARCRSRSPSRSFINTVQSEHFQTSDDEMQCSTSNMESRNKFIYLPVQILNLKIAALVDTGSSINVISQQLFNSIPETHKSWVNSTSEKIVLANNQSVNIIGVSRIKIQIPQGKHWIFSTCIFTNITSVIIRHRLFGL</sequence>
<feature type="domain" description="CCHC-type" evidence="2">
    <location>
        <begin position="257"/>
        <end position="273"/>
    </location>
</feature>
<dbReference type="PROSITE" id="PS00141">
    <property type="entry name" value="ASP_PROTEASE"/>
    <property type="match status" value="1"/>
</dbReference>
<dbReference type="InterPro" id="IPR036875">
    <property type="entry name" value="Znf_CCHC_sf"/>
</dbReference>
<evidence type="ECO:0000313" key="3">
    <source>
        <dbReference type="EMBL" id="CAC5422383.1"/>
    </source>
</evidence>
<organism evidence="3 4">
    <name type="scientific">Mytilus coruscus</name>
    <name type="common">Sea mussel</name>
    <dbReference type="NCBI Taxonomy" id="42192"/>
    <lineage>
        <taxon>Eukaryota</taxon>
        <taxon>Metazoa</taxon>
        <taxon>Spiralia</taxon>
        <taxon>Lophotrochozoa</taxon>
        <taxon>Mollusca</taxon>
        <taxon>Bivalvia</taxon>
        <taxon>Autobranchia</taxon>
        <taxon>Pteriomorphia</taxon>
        <taxon>Mytilida</taxon>
        <taxon>Mytiloidea</taxon>
        <taxon>Mytilidae</taxon>
        <taxon>Mytilinae</taxon>
        <taxon>Mytilus</taxon>
    </lineage>
</organism>
<dbReference type="GO" id="GO:0006508">
    <property type="term" value="P:proteolysis"/>
    <property type="evidence" value="ECO:0007669"/>
    <property type="project" value="InterPro"/>
</dbReference>
<dbReference type="InterPro" id="IPR001878">
    <property type="entry name" value="Znf_CCHC"/>
</dbReference>
<feature type="compositionally biased region" description="Basic and acidic residues" evidence="1">
    <location>
        <begin position="213"/>
        <end position="228"/>
    </location>
</feature>
<accession>A0A6J8ER47</accession>
<evidence type="ECO:0000259" key="2">
    <source>
        <dbReference type="SMART" id="SM00343"/>
    </source>
</evidence>
<keyword evidence="4" id="KW-1185">Reference proteome</keyword>
<dbReference type="PANTHER" id="PTHR33223:SF6">
    <property type="entry name" value="CCHC-TYPE DOMAIN-CONTAINING PROTEIN"/>
    <property type="match status" value="1"/>
</dbReference>
<reference evidence="3 4" key="1">
    <citation type="submission" date="2020-06" db="EMBL/GenBank/DDBJ databases">
        <authorList>
            <person name="Li R."/>
            <person name="Bekaert M."/>
        </authorList>
    </citation>
    <scope>NUCLEOTIDE SEQUENCE [LARGE SCALE GENOMIC DNA]</scope>
    <source>
        <strain evidence="4">wild</strain>
    </source>
</reference>
<feature type="domain" description="CCHC-type" evidence="2">
    <location>
        <begin position="284"/>
        <end position="300"/>
    </location>
</feature>
<gene>
    <name evidence="3" type="ORF">MCOR_54437</name>
</gene>